<dbReference type="EMBL" id="JACRSX010000030">
    <property type="protein sequence ID" value="MBC8563605.1"/>
    <property type="molecule type" value="Genomic_DNA"/>
</dbReference>
<keyword evidence="5 12" id="KW-0235">DNA replication</keyword>
<keyword evidence="6 12" id="KW-0547">Nucleotide-binding</keyword>
<dbReference type="InterPro" id="IPR027417">
    <property type="entry name" value="P-loop_NTPase"/>
</dbReference>
<dbReference type="InterPro" id="IPR003395">
    <property type="entry name" value="RecF/RecN/SMC_N"/>
</dbReference>
<sequence length="363" mass="42245">MRIDHVEVCNFRNYEKAKLDFHEHINVLYGDNAQGKTNILESLFVSGTTKSHKGSKDRELIRIGEDEAHIRVLLTKNDISHKIDMHLRKSKPKGIAIDGIPIRRSSELMGLINIIFFSPEDLKIIKNGPSERRRFINMELSQLDHVYLHDLGEYNKILNQRNKLLKQIYYNPSLKDTLEIWDGQLLDYGSRLIRRRREFVEQLKEIVYHINQKLTGGMEQLNVHYEPDAGEDQFEKKLKDSMEKDLRFMTTNVGPHRDDLSFFNGDVDLRKYGSQGQQRTCALSLKLAEIELVRQLIHDQPVLLLDDVLSELDRNRQNYLLDSIQDTQTIITCTGLEEFIDGKLTLDRVFRVVNGTISIESQK</sequence>
<comment type="subcellular location">
    <subcellularLocation>
        <location evidence="1 12 13">Cytoplasm</location>
    </subcellularLocation>
</comment>
<dbReference type="RefSeq" id="WP_022465989.1">
    <property type="nucleotide sequence ID" value="NZ_JACRSX010000030.1"/>
</dbReference>
<protein>
    <recommendedName>
        <fullName evidence="3 12">DNA replication and repair protein RecF</fullName>
    </recommendedName>
</protein>
<evidence type="ECO:0000256" key="10">
    <source>
        <dbReference type="ARBA" id="ARBA00023204"/>
    </source>
</evidence>
<dbReference type="InterPro" id="IPR001238">
    <property type="entry name" value="DNA-binding_RecF"/>
</dbReference>
<evidence type="ECO:0000256" key="2">
    <source>
        <dbReference type="ARBA" id="ARBA00008016"/>
    </source>
</evidence>
<name>A0ABR7N4R1_9FIRM</name>
<keyword evidence="11 12" id="KW-0742">SOS response</keyword>
<keyword evidence="16" id="KW-1185">Reference proteome</keyword>
<evidence type="ECO:0000256" key="1">
    <source>
        <dbReference type="ARBA" id="ARBA00004496"/>
    </source>
</evidence>
<comment type="caution">
    <text evidence="15">The sequence shown here is derived from an EMBL/GenBank/DDBJ whole genome shotgun (WGS) entry which is preliminary data.</text>
</comment>
<dbReference type="CDD" id="cd03242">
    <property type="entry name" value="ABC_RecF"/>
    <property type="match status" value="1"/>
</dbReference>
<keyword evidence="7 12" id="KW-0227">DNA damage</keyword>
<evidence type="ECO:0000256" key="13">
    <source>
        <dbReference type="RuleBase" id="RU000578"/>
    </source>
</evidence>
<evidence type="ECO:0000256" key="11">
    <source>
        <dbReference type="ARBA" id="ARBA00023236"/>
    </source>
</evidence>
<keyword evidence="8 12" id="KW-0067">ATP-binding</keyword>
<evidence type="ECO:0000313" key="15">
    <source>
        <dbReference type="EMBL" id="MBC8563605.1"/>
    </source>
</evidence>
<dbReference type="Gene3D" id="3.40.50.300">
    <property type="entry name" value="P-loop containing nucleotide triphosphate hydrolases"/>
    <property type="match status" value="1"/>
</dbReference>
<keyword evidence="10 12" id="KW-0234">DNA repair</keyword>
<evidence type="ECO:0000256" key="4">
    <source>
        <dbReference type="ARBA" id="ARBA00022490"/>
    </source>
</evidence>
<comment type="function">
    <text evidence="12 13">The RecF protein is involved in DNA metabolism; it is required for DNA replication and normal SOS inducibility. RecF binds preferentially to single-stranded, linear DNA. It also seems to bind ATP.</text>
</comment>
<dbReference type="Gene3D" id="1.20.1050.90">
    <property type="entry name" value="RecF/RecN/SMC, N-terminal domain"/>
    <property type="match status" value="1"/>
</dbReference>
<evidence type="ECO:0000256" key="3">
    <source>
        <dbReference type="ARBA" id="ARBA00020170"/>
    </source>
</evidence>
<dbReference type="PANTHER" id="PTHR32182:SF0">
    <property type="entry name" value="DNA REPLICATION AND REPAIR PROTEIN RECF"/>
    <property type="match status" value="1"/>
</dbReference>
<feature type="binding site" evidence="12">
    <location>
        <begin position="30"/>
        <end position="37"/>
    </location>
    <ligand>
        <name>ATP</name>
        <dbReference type="ChEBI" id="CHEBI:30616"/>
    </ligand>
</feature>
<comment type="similarity">
    <text evidence="2 12 13">Belongs to the RecF family.</text>
</comment>
<dbReference type="PROSITE" id="PS00618">
    <property type="entry name" value="RECF_2"/>
    <property type="match status" value="1"/>
</dbReference>
<evidence type="ECO:0000256" key="6">
    <source>
        <dbReference type="ARBA" id="ARBA00022741"/>
    </source>
</evidence>
<organism evidence="15 16">
    <name type="scientific">Jutongia huaianensis</name>
    <dbReference type="NCBI Taxonomy" id="2763668"/>
    <lineage>
        <taxon>Bacteria</taxon>
        <taxon>Bacillati</taxon>
        <taxon>Bacillota</taxon>
        <taxon>Clostridia</taxon>
        <taxon>Lachnospirales</taxon>
        <taxon>Lachnospiraceae</taxon>
        <taxon>Jutongia</taxon>
    </lineage>
</organism>
<evidence type="ECO:0000256" key="7">
    <source>
        <dbReference type="ARBA" id="ARBA00022763"/>
    </source>
</evidence>
<keyword evidence="4 12" id="KW-0963">Cytoplasm</keyword>
<dbReference type="HAMAP" id="MF_00365">
    <property type="entry name" value="RecF"/>
    <property type="match status" value="1"/>
</dbReference>
<dbReference type="NCBIfam" id="TIGR00611">
    <property type="entry name" value="recf"/>
    <property type="match status" value="1"/>
</dbReference>
<accession>A0ABR7N4R1</accession>
<feature type="domain" description="RecF/RecN/SMC N-terminal" evidence="14">
    <location>
        <begin position="3"/>
        <end position="354"/>
    </location>
</feature>
<proteinExistence type="inferred from homology"/>
<dbReference type="InterPro" id="IPR018078">
    <property type="entry name" value="DNA-binding_RecF_CS"/>
</dbReference>
<keyword evidence="9 12" id="KW-0238">DNA-binding</keyword>
<dbReference type="Proteomes" id="UP000606193">
    <property type="component" value="Unassembled WGS sequence"/>
</dbReference>
<reference evidence="15 16" key="1">
    <citation type="submission" date="2020-08" db="EMBL/GenBank/DDBJ databases">
        <title>Genome public.</title>
        <authorList>
            <person name="Liu C."/>
            <person name="Sun Q."/>
        </authorList>
    </citation>
    <scope>NUCLEOTIDE SEQUENCE [LARGE SCALE GENOMIC DNA]</scope>
    <source>
        <strain evidence="15 16">NSJ-37</strain>
    </source>
</reference>
<evidence type="ECO:0000256" key="12">
    <source>
        <dbReference type="HAMAP-Rule" id="MF_00365"/>
    </source>
</evidence>
<dbReference type="Pfam" id="PF02463">
    <property type="entry name" value="SMC_N"/>
    <property type="match status" value="1"/>
</dbReference>
<evidence type="ECO:0000256" key="9">
    <source>
        <dbReference type="ARBA" id="ARBA00023125"/>
    </source>
</evidence>
<dbReference type="PANTHER" id="PTHR32182">
    <property type="entry name" value="DNA REPLICATION AND REPAIR PROTEIN RECF"/>
    <property type="match status" value="1"/>
</dbReference>
<evidence type="ECO:0000259" key="14">
    <source>
        <dbReference type="Pfam" id="PF02463"/>
    </source>
</evidence>
<dbReference type="SUPFAM" id="SSF52540">
    <property type="entry name" value="P-loop containing nucleoside triphosphate hydrolases"/>
    <property type="match status" value="1"/>
</dbReference>
<dbReference type="InterPro" id="IPR042174">
    <property type="entry name" value="RecF_2"/>
</dbReference>
<evidence type="ECO:0000256" key="8">
    <source>
        <dbReference type="ARBA" id="ARBA00022840"/>
    </source>
</evidence>
<evidence type="ECO:0000256" key="5">
    <source>
        <dbReference type="ARBA" id="ARBA00022705"/>
    </source>
</evidence>
<gene>
    <name evidence="12 15" type="primary">recF</name>
    <name evidence="15" type="ORF">H8704_13445</name>
</gene>
<evidence type="ECO:0000313" key="16">
    <source>
        <dbReference type="Proteomes" id="UP000606193"/>
    </source>
</evidence>